<dbReference type="InterPro" id="IPR006640">
    <property type="entry name" value="SprT-like_domain"/>
</dbReference>
<feature type="compositionally biased region" description="Acidic residues" evidence="1">
    <location>
        <begin position="243"/>
        <end position="256"/>
    </location>
</feature>
<reference evidence="3" key="1">
    <citation type="submission" date="2020-01" db="EMBL/GenBank/DDBJ databases">
        <authorList>
            <consortium name="DOE Joint Genome Institute"/>
            <person name="Haridas S."/>
            <person name="Albert R."/>
            <person name="Binder M."/>
            <person name="Bloem J."/>
            <person name="Labutti K."/>
            <person name="Salamov A."/>
            <person name="Andreopoulos B."/>
            <person name="Baker S.E."/>
            <person name="Barry K."/>
            <person name="Bills G."/>
            <person name="Bluhm B.H."/>
            <person name="Cannon C."/>
            <person name="Castanera R."/>
            <person name="Culley D.E."/>
            <person name="Daum C."/>
            <person name="Ezra D."/>
            <person name="Gonzalez J.B."/>
            <person name="Henrissat B."/>
            <person name="Kuo A."/>
            <person name="Liang C."/>
            <person name="Lipzen A."/>
            <person name="Lutzoni F."/>
            <person name="Magnuson J."/>
            <person name="Mondo S."/>
            <person name="Nolan M."/>
            <person name="Ohm R."/>
            <person name="Pangilinan J."/>
            <person name="Park H.-J."/>
            <person name="Ramirez L."/>
            <person name="Alfaro M."/>
            <person name="Sun H."/>
            <person name="Tritt A."/>
            <person name="Yoshinaga Y."/>
            <person name="Zwiers L.-H."/>
            <person name="Turgeon B.G."/>
            <person name="Goodwin S.B."/>
            <person name="Spatafora J.W."/>
            <person name="Crous P.W."/>
            <person name="Grigoriev I.V."/>
        </authorList>
    </citation>
    <scope>NUCLEOTIDE SEQUENCE</scope>
    <source>
        <strain evidence="3">IPT5</strain>
    </source>
</reference>
<dbReference type="SMART" id="SM00731">
    <property type="entry name" value="SprT"/>
    <property type="match status" value="1"/>
</dbReference>
<proteinExistence type="predicted"/>
<dbReference type="EMBL" id="MU006303">
    <property type="protein sequence ID" value="KAF2851258.1"/>
    <property type="molecule type" value="Genomic_DNA"/>
</dbReference>
<accession>A0A6A7BAN3</accession>
<gene>
    <name evidence="3" type="ORF">T440DRAFT_449258</name>
</gene>
<feature type="region of interest" description="Disordered" evidence="1">
    <location>
        <begin position="447"/>
        <end position="487"/>
    </location>
</feature>
<dbReference type="GO" id="GO:0005634">
    <property type="term" value="C:nucleus"/>
    <property type="evidence" value="ECO:0007669"/>
    <property type="project" value="TreeGrafter"/>
</dbReference>
<dbReference type="PANTHER" id="PTHR23099">
    <property type="entry name" value="TRANSCRIPTIONAL REGULATOR"/>
    <property type="match status" value="1"/>
</dbReference>
<feature type="compositionally biased region" description="Polar residues" evidence="1">
    <location>
        <begin position="15"/>
        <end position="26"/>
    </location>
</feature>
<feature type="compositionally biased region" description="Pro residues" evidence="1">
    <location>
        <begin position="360"/>
        <end position="377"/>
    </location>
</feature>
<dbReference type="InterPro" id="IPR035240">
    <property type="entry name" value="SprT_Zn_ribbon"/>
</dbReference>
<protein>
    <recommendedName>
        <fullName evidence="2">SprT-like domain-containing protein</fullName>
    </recommendedName>
</protein>
<evidence type="ECO:0000256" key="1">
    <source>
        <dbReference type="SAM" id="MobiDB-lite"/>
    </source>
</evidence>
<dbReference type="Pfam" id="PF10263">
    <property type="entry name" value="SprT-like"/>
    <property type="match status" value="1"/>
</dbReference>
<dbReference type="Proteomes" id="UP000799423">
    <property type="component" value="Unassembled WGS sequence"/>
</dbReference>
<dbReference type="OrthoDB" id="20772at2759"/>
<keyword evidence="4" id="KW-1185">Reference proteome</keyword>
<evidence type="ECO:0000259" key="2">
    <source>
        <dbReference type="SMART" id="SM00731"/>
    </source>
</evidence>
<dbReference type="GO" id="GO:0006950">
    <property type="term" value="P:response to stress"/>
    <property type="evidence" value="ECO:0007669"/>
    <property type="project" value="UniProtKB-ARBA"/>
</dbReference>
<feature type="compositionally biased region" description="Low complexity" evidence="1">
    <location>
        <begin position="327"/>
        <end position="342"/>
    </location>
</feature>
<evidence type="ECO:0000313" key="3">
    <source>
        <dbReference type="EMBL" id="KAF2851258.1"/>
    </source>
</evidence>
<name>A0A6A7BAN3_9PLEO</name>
<evidence type="ECO:0000313" key="4">
    <source>
        <dbReference type="Proteomes" id="UP000799423"/>
    </source>
</evidence>
<sequence>MARLRKPSPFEPTITIPSTETRPTRSSPRKATRNLRYTSSSDEDEENPVLIPKGSRRDLRRTDSPVQTSNTSLNPRTGPASGSLTPRKQRVLRPVENNSYLLEKPSAENLTKSERRERRVRSGTTDTDLGKRTGLLYAKSLARSVVKKQAAKSKANSVEASEAQDEPEQVWDYGEPEQSTERDLCDEVEEEPETSVLCGEKEDMSQQSEDTKMSGGSSEDDEEPVMTIKHRRRQPAARRVVSDSDEEESDDQEEEVEQHIPQLAIPQRQKETTVDQEPAVLTSMPPPHRKGKSTISNWAQEVVDLTSSPEPPTSFILPPPTRTRTESFAASSRPTSSMSSSALGILTYSPTPTKQRSPCKAPPISRPDTPPFAPPSPSKLVSPSKKKATIPKTTDLDGRPSLDAFWNPAAVNEWNERHSPVKPLVSPKKQKWREDIVKMMEGIALEDSSDEGYESPSAASPKKKPTTRSPTKKPQQPKVAPIDATPNIKAIRAQRKAFADRKHDMAASFLTELDTTISQGRISTLSAATGGIKLVWSKTLKTTAGRANWRREQIRIRTGPLPTDTRLEIGHHCSIELAEKVIDDEERLYNVLAHEFCHLTTFMISEVRNNPHGAEFKTWGRRATSAFAHLGVEVTTKHSYQIEYKYIWECVVCGYEFKRHSKSVDPVRHSCGKCKGRLVQTRPTPRGVGAGAGVGGKDGKREKSEYQVFVKEHFKRVKAGLEGEGKDARMGRVMEVLGREYRDAKARKGEGVIKEVDKVVINLEEVEDALDGLKI</sequence>
<dbReference type="PANTHER" id="PTHR23099:SF0">
    <property type="entry name" value="GERM CELL NUCLEAR ACIDIC PROTEIN"/>
    <property type="match status" value="1"/>
</dbReference>
<feature type="compositionally biased region" description="Polar residues" evidence="1">
    <location>
        <begin position="64"/>
        <end position="86"/>
    </location>
</feature>
<dbReference type="Pfam" id="PF17283">
    <property type="entry name" value="Zn_ribbon_SprT"/>
    <property type="match status" value="1"/>
</dbReference>
<feature type="compositionally biased region" description="Pro residues" evidence="1">
    <location>
        <begin position="309"/>
        <end position="321"/>
    </location>
</feature>
<feature type="domain" description="SprT-like" evidence="2">
    <location>
        <begin position="508"/>
        <end position="681"/>
    </location>
</feature>
<dbReference type="AlphaFoldDB" id="A0A6A7BAN3"/>
<feature type="region of interest" description="Disordered" evidence="1">
    <location>
        <begin position="1"/>
        <end position="131"/>
    </location>
</feature>
<feature type="region of interest" description="Disordered" evidence="1">
    <location>
        <begin position="145"/>
        <end position="402"/>
    </location>
</feature>
<feature type="compositionally biased region" description="Basic and acidic residues" evidence="1">
    <location>
        <begin position="199"/>
        <end position="212"/>
    </location>
</feature>
<feature type="compositionally biased region" description="Low complexity" evidence="1">
    <location>
        <begin position="467"/>
        <end position="478"/>
    </location>
</feature>
<organism evidence="3 4">
    <name type="scientific">Plenodomus tracheiphilus IPT5</name>
    <dbReference type="NCBI Taxonomy" id="1408161"/>
    <lineage>
        <taxon>Eukaryota</taxon>
        <taxon>Fungi</taxon>
        <taxon>Dikarya</taxon>
        <taxon>Ascomycota</taxon>
        <taxon>Pezizomycotina</taxon>
        <taxon>Dothideomycetes</taxon>
        <taxon>Pleosporomycetidae</taxon>
        <taxon>Pleosporales</taxon>
        <taxon>Pleosporineae</taxon>
        <taxon>Leptosphaeriaceae</taxon>
        <taxon>Plenodomus</taxon>
    </lineage>
</organism>